<feature type="compositionally biased region" description="Acidic residues" evidence="1">
    <location>
        <begin position="33"/>
        <end position="42"/>
    </location>
</feature>
<gene>
    <name evidence="2" type="ORF">QE152_g38403</name>
</gene>
<feature type="region of interest" description="Disordered" evidence="1">
    <location>
        <begin position="113"/>
        <end position="146"/>
    </location>
</feature>
<feature type="region of interest" description="Disordered" evidence="1">
    <location>
        <begin position="1"/>
        <end position="85"/>
    </location>
</feature>
<keyword evidence="3" id="KW-1185">Reference proteome</keyword>
<feature type="compositionally biased region" description="Polar residues" evidence="1">
    <location>
        <begin position="68"/>
        <end position="82"/>
    </location>
</feature>
<reference evidence="2 3" key="1">
    <citation type="journal article" date="2024" name="BMC Genomics">
        <title>De novo assembly and annotation of Popillia japonica's genome with initial clues to its potential as an invasive pest.</title>
        <authorList>
            <person name="Cucini C."/>
            <person name="Boschi S."/>
            <person name="Funari R."/>
            <person name="Cardaioli E."/>
            <person name="Iannotti N."/>
            <person name="Marturano G."/>
            <person name="Paoli F."/>
            <person name="Bruttini M."/>
            <person name="Carapelli A."/>
            <person name="Frati F."/>
            <person name="Nardi F."/>
        </authorList>
    </citation>
    <scope>NUCLEOTIDE SEQUENCE [LARGE SCALE GENOMIC DNA]</scope>
    <source>
        <strain evidence="2">DMR45628</strain>
    </source>
</reference>
<proteinExistence type="predicted"/>
<dbReference type="Proteomes" id="UP001458880">
    <property type="component" value="Unassembled WGS sequence"/>
</dbReference>
<comment type="caution">
    <text evidence="2">The sequence shown here is derived from an EMBL/GenBank/DDBJ whole genome shotgun (WGS) entry which is preliminary data.</text>
</comment>
<name>A0AAW1HX06_POPJA</name>
<organism evidence="2 3">
    <name type="scientific">Popillia japonica</name>
    <name type="common">Japanese beetle</name>
    <dbReference type="NCBI Taxonomy" id="7064"/>
    <lineage>
        <taxon>Eukaryota</taxon>
        <taxon>Metazoa</taxon>
        <taxon>Ecdysozoa</taxon>
        <taxon>Arthropoda</taxon>
        <taxon>Hexapoda</taxon>
        <taxon>Insecta</taxon>
        <taxon>Pterygota</taxon>
        <taxon>Neoptera</taxon>
        <taxon>Endopterygota</taxon>
        <taxon>Coleoptera</taxon>
        <taxon>Polyphaga</taxon>
        <taxon>Scarabaeiformia</taxon>
        <taxon>Scarabaeidae</taxon>
        <taxon>Rutelinae</taxon>
        <taxon>Popillia</taxon>
    </lineage>
</organism>
<dbReference type="AlphaFoldDB" id="A0AAW1HX06"/>
<evidence type="ECO:0000256" key="1">
    <source>
        <dbReference type="SAM" id="MobiDB-lite"/>
    </source>
</evidence>
<sequence>MARKSLTDEIESVNDGWETLSDEEADNVSIQEEFSDTEEANLDSEKTTDTEEANLDSENSDSDDCVQDKTTFTSKSGFQWNSKPPKISRRRVHNIIQAKMTLPLRIQMIHRDSEQENCESEHLDDFTSEDPDDPPSMTDSQPRNYKLRDYRSLKRPAKYSDYVTEYTFARDNANVAMIGEVENILVSEALKDRNWRKAMTKEFES</sequence>
<feature type="compositionally biased region" description="Acidic residues" evidence="1">
    <location>
        <begin position="50"/>
        <end position="65"/>
    </location>
</feature>
<evidence type="ECO:0000313" key="3">
    <source>
        <dbReference type="Proteomes" id="UP001458880"/>
    </source>
</evidence>
<dbReference type="EMBL" id="JASPKY010000827">
    <property type="protein sequence ID" value="KAK9681308.1"/>
    <property type="molecule type" value="Genomic_DNA"/>
</dbReference>
<accession>A0AAW1HX06</accession>
<evidence type="ECO:0000313" key="2">
    <source>
        <dbReference type="EMBL" id="KAK9681308.1"/>
    </source>
</evidence>
<protein>
    <submittedName>
        <fullName evidence="2">Uncharacterized protein</fullName>
    </submittedName>
</protein>
<feature type="compositionally biased region" description="Basic and acidic residues" evidence="1">
    <location>
        <begin position="113"/>
        <end position="125"/>
    </location>
</feature>